<dbReference type="Proteomes" id="UP000800039">
    <property type="component" value="Unassembled WGS sequence"/>
</dbReference>
<dbReference type="OrthoDB" id="3791869at2759"/>
<name>A0A9P4G6J4_9PLEO</name>
<dbReference type="AlphaFoldDB" id="A0A9P4G6J4"/>
<evidence type="ECO:0000259" key="2">
    <source>
        <dbReference type="Pfam" id="PF24864"/>
    </source>
</evidence>
<dbReference type="PANTHER" id="PTHR38790">
    <property type="entry name" value="2EXR DOMAIN-CONTAINING PROTEIN-RELATED"/>
    <property type="match status" value="1"/>
</dbReference>
<dbReference type="EMBL" id="ML976621">
    <property type="protein sequence ID" value="KAF1839924.1"/>
    <property type="molecule type" value="Genomic_DNA"/>
</dbReference>
<feature type="compositionally biased region" description="Basic and acidic residues" evidence="1">
    <location>
        <begin position="22"/>
        <end position="44"/>
    </location>
</feature>
<evidence type="ECO:0000256" key="1">
    <source>
        <dbReference type="SAM" id="MobiDB-lite"/>
    </source>
</evidence>
<dbReference type="InterPro" id="IPR056632">
    <property type="entry name" value="DUF7730"/>
</dbReference>
<keyword evidence="4" id="KW-1185">Reference proteome</keyword>
<protein>
    <recommendedName>
        <fullName evidence="2">DUF7730 domain-containing protein</fullName>
    </recommendedName>
</protein>
<accession>A0A9P4G6J4</accession>
<dbReference type="RefSeq" id="XP_040782487.1">
    <property type="nucleotide sequence ID" value="XM_040931425.1"/>
</dbReference>
<reference evidence="3" key="1">
    <citation type="submission" date="2020-01" db="EMBL/GenBank/DDBJ databases">
        <authorList>
            <consortium name="DOE Joint Genome Institute"/>
            <person name="Haridas S."/>
            <person name="Albert R."/>
            <person name="Binder M."/>
            <person name="Bloem J."/>
            <person name="Labutti K."/>
            <person name="Salamov A."/>
            <person name="Andreopoulos B."/>
            <person name="Baker S.E."/>
            <person name="Barry K."/>
            <person name="Bills G."/>
            <person name="Bluhm B.H."/>
            <person name="Cannon C."/>
            <person name="Castanera R."/>
            <person name="Culley D.E."/>
            <person name="Daum C."/>
            <person name="Ezra D."/>
            <person name="Gonzalez J.B."/>
            <person name="Henrissat B."/>
            <person name="Kuo A."/>
            <person name="Liang C."/>
            <person name="Lipzen A."/>
            <person name="Lutzoni F."/>
            <person name="Magnuson J."/>
            <person name="Mondo S."/>
            <person name="Nolan M."/>
            <person name="Ohm R."/>
            <person name="Pangilinan J."/>
            <person name="Park H.-J."/>
            <person name="Ramirez L."/>
            <person name="Alfaro M."/>
            <person name="Sun H."/>
            <person name="Tritt A."/>
            <person name="Yoshinaga Y."/>
            <person name="Zwiers L.-H."/>
            <person name="Turgeon B.G."/>
            <person name="Goodwin S.B."/>
            <person name="Spatafora J.W."/>
            <person name="Crous P.W."/>
            <person name="Grigoriev I.V."/>
        </authorList>
    </citation>
    <scope>NUCLEOTIDE SEQUENCE</scope>
    <source>
        <strain evidence="3">CBS 394.84</strain>
    </source>
</reference>
<evidence type="ECO:0000313" key="4">
    <source>
        <dbReference type="Proteomes" id="UP000800039"/>
    </source>
</evidence>
<dbReference type="PANTHER" id="PTHR38790:SF4">
    <property type="entry name" value="2EXR DOMAIN-CONTAINING PROTEIN"/>
    <property type="match status" value="1"/>
</dbReference>
<comment type="caution">
    <text evidence="3">The sequence shown here is derived from an EMBL/GenBank/DDBJ whole genome shotgun (WGS) entry which is preliminary data.</text>
</comment>
<sequence>MTLLARIAAARKAKIARLKPQFGREDGEPRNLKSLEDGRPREANTKVAQRNKAVSPLLRLPAELRNHIYGYVLGGKSICLTSSDGVCIGEIAPCLTPPESGYNGNEEEHGALQLLYVCRQVHAEARLLIFSLNVFRYSKPLPHLELWKQKQPESMLLITIVRLYSNGCTKEAMWLEGLKYFPNLKRVELAVQRMGKRPEGQEAVNEGTDAQGPWEVGIEIRARKEASNHRVQVMFYRRWI</sequence>
<evidence type="ECO:0000313" key="3">
    <source>
        <dbReference type="EMBL" id="KAF1839924.1"/>
    </source>
</evidence>
<gene>
    <name evidence="3" type="ORF">K460DRAFT_349413</name>
</gene>
<proteinExistence type="predicted"/>
<organism evidence="3 4">
    <name type="scientific">Cucurbitaria berberidis CBS 394.84</name>
    <dbReference type="NCBI Taxonomy" id="1168544"/>
    <lineage>
        <taxon>Eukaryota</taxon>
        <taxon>Fungi</taxon>
        <taxon>Dikarya</taxon>
        <taxon>Ascomycota</taxon>
        <taxon>Pezizomycotina</taxon>
        <taxon>Dothideomycetes</taxon>
        <taxon>Pleosporomycetidae</taxon>
        <taxon>Pleosporales</taxon>
        <taxon>Pleosporineae</taxon>
        <taxon>Cucurbitariaceae</taxon>
        <taxon>Cucurbitaria</taxon>
    </lineage>
</organism>
<dbReference type="Pfam" id="PF24864">
    <property type="entry name" value="DUF7730"/>
    <property type="match status" value="1"/>
</dbReference>
<dbReference type="GeneID" id="63848677"/>
<feature type="domain" description="DUF7730" evidence="2">
    <location>
        <begin position="53"/>
        <end position="163"/>
    </location>
</feature>
<feature type="region of interest" description="Disordered" evidence="1">
    <location>
        <begin position="21"/>
        <end position="48"/>
    </location>
</feature>